<organism evidence="12 13">
    <name type="scientific">Eiseniibacteriota bacterium</name>
    <dbReference type="NCBI Taxonomy" id="2212470"/>
    <lineage>
        <taxon>Bacteria</taxon>
        <taxon>Candidatus Eiseniibacteriota</taxon>
    </lineage>
</organism>
<keyword evidence="9" id="KW-0472">Membrane</keyword>
<feature type="domain" description="TonB C-terminal" evidence="11">
    <location>
        <begin position="201"/>
        <end position="289"/>
    </location>
</feature>
<evidence type="ECO:0000256" key="5">
    <source>
        <dbReference type="ARBA" id="ARBA00022519"/>
    </source>
</evidence>
<sequence>MLPALLTMVTLAAPALGAHVPGTKLRLGMSENQAESAGTLVEAKAGETGATTRKGEIKFFGIRCDATLTFKGGVLTRARFEADAVSPHALGYVEDQLRRAHMWRECSRYEPETKVCDWMGEVKIHLEIKLSHLEAIAEAAAVAGGDAATAAADSAAHGEPARTGPAHAATPAMAPAPAAAAPAAVATLPETLTISLVTKNSPSDWPRIVASPPLEYPDAAKKESVQGVVWVLALVGADGAAESARVDRGITELNAAAVSWIQRAKFAPCVKDGKPCRFWVRVAVRFTLY</sequence>
<name>A0A9D6QKN1_UNCEI</name>
<evidence type="ECO:0000256" key="7">
    <source>
        <dbReference type="ARBA" id="ARBA00022927"/>
    </source>
</evidence>
<accession>A0A9D6QKN1</accession>
<evidence type="ECO:0000256" key="3">
    <source>
        <dbReference type="ARBA" id="ARBA00022448"/>
    </source>
</evidence>
<dbReference type="NCBIfam" id="TIGR01352">
    <property type="entry name" value="tonB_Cterm"/>
    <property type="match status" value="1"/>
</dbReference>
<dbReference type="PANTHER" id="PTHR33446:SF2">
    <property type="entry name" value="PROTEIN TONB"/>
    <property type="match status" value="1"/>
</dbReference>
<dbReference type="PANTHER" id="PTHR33446">
    <property type="entry name" value="PROTEIN TONB-RELATED"/>
    <property type="match status" value="1"/>
</dbReference>
<dbReference type="GO" id="GO:0015031">
    <property type="term" value="P:protein transport"/>
    <property type="evidence" value="ECO:0007669"/>
    <property type="project" value="UniProtKB-KW"/>
</dbReference>
<comment type="caution">
    <text evidence="12">The sequence shown here is derived from an EMBL/GenBank/DDBJ whole genome shotgun (WGS) entry which is preliminary data.</text>
</comment>
<keyword evidence="3" id="KW-0813">Transport</keyword>
<evidence type="ECO:0000259" key="11">
    <source>
        <dbReference type="PROSITE" id="PS52015"/>
    </source>
</evidence>
<dbReference type="AlphaFoldDB" id="A0A9D6QKN1"/>
<dbReference type="Proteomes" id="UP000807850">
    <property type="component" value="Unassembled WGS sequence"/>
</dbReference>
<reference evidence="12" key="1">
    <citation type="submission" date="2020-07" db="EMBL/GenBank/DDBJ databases">
        <title>Huge and variable diversity of episymbiotic CPR bacteria and DPANN archaea in groundwater ecosystems.</title>
        <authorList>
            <person name="He C.Y."/>
            <person name="Keren R."/>
            <person name="Whittaker M."/>
            <person name="Farag I.F."/>
            <person name="Doudna J."/>
            <person name="Cate J.H.D."/>
            <person name="Banfield J.F."/>
        </authorList>
    </citation>
    <scope>NUCLEOTIDE SEQUENCE</scope>
    <source>
        <strain evidence="12">NC_groundwater_928_Pr1_S-0.2um_72_17</strain>
    </source>
</reference>
<evidence type="ECO:0000256" key="1">
    <source>
        <dbReference type="ARBA" id="ARBA00004383"/>
    </source>
</evidence>
<gene>
    <name evidence="12" type="ORF">HY076_09230</name>
</gene>
<keyword evidence="5" id="KW-0997">Cell inner membrane</keyword>
<comment type="similarity">
    <text evidence="2">Belongs to the TonB family.</text>
</comment>
<evidence type="ECO:0000313" key="12">
    <source>
        <dbReference type="EMBL" id="MBI3540440.1"/>
    </source>
</evidence>
<evidence type="ECO:0000256" key="6">
    <source>
        <dbReference type="ARBA" id="ARBA00022692"/>
    </source>
</evidence>
<protein>
    <submittedName>
        <fullName evidence="12">Energy transducer TonB</fullName>
    </submittedName>
</protein>
<evidence type="ECO:0000256" key="9">
    <source>
        <dbReference type="ARBA" id="ARBA00023136"/>
    </source>
</evidence>
<keyword evidence="4" id="KW-1003">Cell membrane</keyword>
<dbReference type="InterPro" id="IPR051045">
    <property type="entry name" value="TonB-dependent_transducer"/>
</dbReference>
<dbReference type="PROSITE" id="PS52015">
    <property type="entry name" value="TONB_CTD"/>
    <property type="match status" value="1"/>
</dbReference>
<dbReference type="GO" id="GO:0098797">
    <property type="term" value="C:plasma membrane protein complex"/>
    <property type="evidence" value="ECO:0007669"/>
    <property type="project" value="TreeGrafter"/>
</dbReference>
<evidence type="ECO:0000256" key="2">
    <source>
        <dbReference type="ARBA" id="ARBA00006555"/>
    </source>
</evidence>
<dbReference type="Pfam" id="PF03544">
    <property type="entry name" value="TonB_C"/>
    <property type="match status" value="1"/>
</dbReference>
<proteinExistence type="inferred from homology"/>
<keyword evidence="6" id="KW-0812">Transmembrane</keyword>
<keyword evidence="8" id="KW-1133">Transmembrane helix</keyword>
<feature type="region of interest" description="Disordered" evidence="10">
    <location>
        <begin position="153"/>
        <end position="174"/>
    </location>
</feature>
<comment type="subcellular location">
    <subcellularLocation>
        <location evidence="1">Cell inner membrane</location>
        <topology evidence="1">Single-pass membrane protein</topology>
        <orientation evidence="1">Periplasmic side</orientation>
    </subcellularLocation>
</comment>
<dbReference type="SUPFAM" id="SSF74653">
    <property type="entry name" value="TolA/TonB C-terminal domain"/>
    <property type="match status" value="1"/>
</dbReference>
<dbReference type="Gene3D" id="3.30.1150.10">
    <property type="match status" value="1"/>
</dbReference>
<evidence type="ECO:0000256" key="8">
    <source>
        <dbReference type="ARBA" id="ARBA00022989"/>
    </source>
</evidence>
<dbReference type="InterPro" id="IPR006260">
    <property type="entry name" value="TonB/TolA_C"/>
</dbReference>
<feature type="compositionally biased region" description="Low complexity" evidence="10">
    <location>
        <begin position="165"/>
        <end position="174"/>
    </location>
</feature>
<evidence type="ECO:0000313" key="13">
    <source>
        <dbReference type="Proteomes" id="UP000807850"/>
    </source>
</evidence>
<dbReference type="GO" id="GO:0055085">
    <property type="term" value="P:transmembrane transport"/>
    <property type="evidence" value="ECO:0007669"/>
    <property type="project" value="InterPro"/>
</dbReference>
<dbReference type="InterPro" id="IPR037682">
    <property type="entry name" value="TonB_C"/>
</dbReference>
<evidence type="ECO:0000256" key="4">
    <source>
        <dbReference type="ARBA" id="ARBA00022475"/>
    </source>
</evidence>
<dbReference type="GO" id="GO:0031992">
    <property type="term" value="F:energy transducer activity"/>
    <property type="evidence" value="ECO:0007669"/>
    <property type="project" value="TreeGrafter"/>
</dbReference>
<dbReference type="EMBL" id="JACQAY010000306">
    <property type="protein sequence ID" value="MBI3540440.1"/>
    <property type="molecule type" value="Genomic_DNA"/>
</dbReference>
<evidence type="ECO:0000256" key="10">
    <source>
        <dbReference type="SAM" id="MobiDB-lite"/>
    </source>
</evidence>
<keyword evidence="7" id="KW-0653">Protein transport</keyword>